<feature type="compositionally biased region" description="Basic and acidic residues" evidence="7">
    <location>
        <begin position="65"/>
        <end position="77"/>
    </location>
</feature>
<evidence type="ECO:0000256" key="7">
    <source>
        <dbReference type="SAM" id="MobiDB-lite"/>
    </source>
</evidence>
<keyword evidence="6" id="KW-0539">Nucleus</keyword>
<dbReference type="RefSeq" id="XP_066913422.1">
    <property type="nucleotide sequence ID" value="XM_067057321.1"/>
</dbReference>
<dbReference type="SUPFAM" id="SSF54447">
    <property type="entry name" value="ssDNA-binding transcriptional regulator domain"/>
    <property type="match status" value="1"/>
</dbReference>
<dbReference type="Gene3D" id="2.30.31.10">
    <property type="entry name" value="Transcriptional Coactivator Pc4, Chain A"/>
    <property type="match status" value="1"/>
</dbReference>
<feature type="region of interest" description="Disordered" evidence="7">
    <location>
        <begin position="1"/>
        <end position="100"/>
    </location>
</feature>
<evidence type="ECO:0000256" key="1">
    <source>
        <dbReference type="ARBA" id="ARBA00004123"/>
    </source>
</evidence>
<evidence type="ECO:0000256" key="4">
    <source>
        <dbReference type="ARBA" id="ARBA00023125"/>
    </source>
</evidence>
<organism evidence="9 10">
    <name type="scientific">Clytia hemisphaerica</name>
    <dbReference type="NCBI Taxonomy" id="252671"/>
    <lineage>
        <taxon>Eukaryota</taxon>
        <taxon>Metazoa</taxon>
        <taxon>Cnidaria</taxon>
        <taxon>Hydrozoa</taxon>
        <taxon>Hydroidolina</taxon>
        <taxon>Leptothecata</taxon>
        <taxon>Obeliida</taxon>
        <taxon>Clytiidae</taxon>
        <taxon>Clytia</taxon>
    </lineage>
</organism>
<evidence type="ECO:0000256" key="2">
    <source>
        <dbReference type="ARBA" id="ARBA00009001"/>
    </source>
</evidence>
<sequence>MGKVKSEEFVPSEADSSTEEESDEPKKKETTKKKPQKPAPEKRERKKPMERRPLSESEEEDEKDEPVAKKSRKEESPKKKKQESSSSGSGSKMVTTKDGEVYWELTHNRRVGLSEFRGKMFVNIREYYEKNGELLPGRKGISLPMEQWKKLSKLSKEINHHIEEEGY</sequence>
<dbReference type="InterPro" id="IPR009044">
    <property type="entry name" value="ssDNA-bd_transcriptional_reg"/>
</dbReference>
<dbReference type="InterPro" id="IPR003173">
    <property type="entry name" value="PC4_C"/>
</dbReference>
<dbReference type="GO" id="GO:0003713">
    <property type="term" value="F:transcription coactivator activity"/>
    <property type="evidence" value="ECO:0007669"/>
    <property type="project" value="InterPro"/>
</dbReference>
<dbReference type="PANTHER" id="PTHR13215">
    <property type="entry name" value="RNA POLYMERASE II TRANSCRIPTIONAL COACTIVATOR"/>
    <property type="match status" value="1"/>
</dbReference>
<dbReference type="AlphaFoldDB" id="A0A7M5WQD7"/>
<keyword evidence="5" id="KW-0804">Transcription</keyword>
<dbReference type="InterPro" id="IPR045125">
    <property type="entry name" value="Sub1/Tcp4-like"/>
</dbReference>
<dbReference type="OrthoDB" id="2505440at2759"/>
<evidence type="ECO:0000313" key="9">
    <source>
        <dbReference type="EnsemblMetazoa" id="CLYHEMP001523.1"/>
    </source>
</evidence>
<reference evidence="9" key="1">
    <citation type="submission" date="2021-01" db="UniProtKB">
        <authorList>
            <consortium name="EnsemblMetazoa"/>
        </authorList>
    </citation>
    <scope>IDENTIFICATION</scope>
</reference>
<dbReference type="GO" id="GO:0060261">
    <property type="term" value="P:positive regulation of transcription initiation by RNA polymerase II"/>
    <property type="evidence" value="ECO:0007669"/>
    <property type="project" value="InterPro"/>
</dbReference>
<feature type="domain" description="Transcriptional coactivator p15 (PC4) C-terminal" evidence="8">
    <location>
        <begin position="103"/>
        <end position="153"/>
    </location>
</feature>
<keyword evidence="3" id="KW-0805">Transcription regulation</keyword>
<evidence type="ECO:0000259" key="8">
    <source>
        <dbReference type="Pfam" id="PF02229"/>
    </source>
</evidence>
<keyword evidence="10" id="KW-1185">Reference proteome</keyword>
<name>A0A7M5WQD7_9CNID</name>
<dbReference type="Pfam" id="PF02229">
    <property type="entry name" value="PC4"/>
    <property type="match status" value="1"/>
</dbReference>
<proteinExistence type="inferred from homology"/>
<dbReference type="GO" id="GO:0003677">
    <property type="term" value="F:DNA binding"/>
    <property type="evidence" value="ECO:0007669"/>
    <property type="project" value="UniProtKB-KW"/>
</dbReference>
<evidence type="ECO:0000256" key="6">
    <source>
        <dbReference type="ARBA" id="ARBA00023242"/>
    </source>
</evidence>
<keyword evidence="4" id="KW-0238">DNA-binding</keyword>
<comment type="subcellular location">
    <subcellularLocation>
        <location evidence="1">Nucleus</location>
    </subcellularLocation>
</comment>
<dbReference type="GeneID" id="136800670"/>
<evidence type="ECO:0000313" key="10">
    <source>
        <dbReference type="Proteomes" id="UP000594262"/>
    </source>
</evidence>
<evidence type="ECO:0000256" key="3">
    <source>
        <dbReference type="ARBA" id="ARBA00023015"/>
    </source>
</evidence>
<evidence type="ECO:0000256" key="5">
    <source>
        <dbReference type="ARBA" id="ARBA00023163"/>
    </source>
</evidence>
<dbReference type="Proteomes" id="UP000594262">
    <property type="component" value="Unplaced"/>
</dbReference>
<dbReference type="EnsemblMetazoa" id="CLYHEMT001523.1">
    <property type="protein sequence ID" value="CLYHEMP001523.1"/>
    <property type="gene ID" value="CLYHEMG001523"/>
</dbReference>
<comment type="similarity">
    <text evidence="2">Belongs to the transcriptional coactivator PC4 family.</text>
</comment>
<protein>
    <recommendedName>
        <fullName evidence="8">Transcriptional coactivator p15 (PC4) C-terminal domain-containing protein</fullName>
    </recommendedName>
</protein>
<dbReference type="GO" id="GO:0005634">
    <property type="term" value="C:nucleus"/>
    <property type="evidence" value="ECO:0007669"/>
    <property type="project" value="UniProtKB-SubCell"/>
</dbReference>
<accession>A0A7M5WQD7</accession>